<dbReference type="RefSeq" id="WP_163682766.1">
    <property type="nucleotide sequence ID" value="NZ_JAAIYP010000045.1"/>
</dbReference>
<dbReference type="EMBL" id="JAAIYP010000045">
    <property type="protein sequence ID" value="NFV82089.1"/>
    <property type="molecule type" value="Genomic_DNA"/>
</dbReference>
<evidence type="ECO:0000256" key="4">
    <source>
        <dbReference type="ARBA" id="ARBA00024746"/>
    </source>
</evidence>
<organism evidence="8 9">
    <name type="scientific">Magnetospirillum aberrantis SpK</name>
    <dbReference type="NCBI Taxonomy" id="908842"/>
    <lineage>
        <taxon>Bacteria</taxon>
        <taxon>Pseudomonadati</taxon>
        <taxon>Pseudomonadota</taxon>
        <taxon>Alphaproteobacteria</taxon>
        <taxon>Rhodospirillales</taxon>
        <taxon>Rhodospirillaceae</taxon>
        <taxon>Magnetospirillum</taxon>
    </lineage>
</organism>
<dbReference type="Gene3D" id="2.30.30.910">
    <property type="match status" value="1"/>
</dbReference>
<feature type="region of interest" description="Disordered" evidence="6">
    <location>
        <begin position="220"/>
        <end position="251"/>
    </location>
</feature>
<evidence type="ECO:0000259" key="7">
    <source>
        <dbReference type="Pfam" id="PF13860"/>
    </source>
</evidence>
<keyword evidence="8" id="KW-0282">Flagellum</keyword>
<dbReference type="Pfam" id="PF03963">
    <property type="entry name" value="FlgD"/>
    <property type="match status" value="1"/>
</dbReference>
<keyword evidence="8" id="KW-0969">Cilium</keyword>
<dbReference type="GO" id="GO:0044781">
    <property type="term" value="P:bacterial-type flagellum organization"/>
    <property type="evidence" value="ECO:0007669"/>
    <property type="project" value="UniProtKB-UniRule"/>
</dbReference>
<gene>
    <name evidence="8" type="ORF">G4223_18420</name>
</gene>
<comment type="caution">
    <text evidence="8">The sequence shown here is derived from an EMBL/GenBank/DDBJ whole genome shotgun (WGS) entry which is preliminary data.</text>
</comment>
<evidence type="ECO:0000313" key="8">
    <source>
        <dbReference type="EMBL" id="NFV82089.1"/>
    </source>
</evidence>
<dbReference type="InterPro" id="IPR025965">
    <property type="entry name" value="FlgD/Vpr_Ig-like"/>
</dbReference>
<protein>
    <recommendedName>
        <fullName evidence="2 5">Basal-body rod modification protein FlgD</fullName>
    </recommendedName>
</protein>
<evidence type="ECO:0000256" key="5">
    <source>
        <dbReference type="RuleBase" id="RU362076"/>
    </source>
</evidence>
<sequence length="251" mass="26332">MTTTAGVDSSTAAAATSATSRKSLAQNFDTFLTMLTTQLKHQDPLSPMDSTEFTNQLVQFAGVEQQINANSNLEKLISATSLNTKSQAINYIGHFIEADTSAVPLQDGAASFSVTLDAEPASVVAVIKNADGDIVANKTLQKISGRQEVTWDGKDKDGNQLDDGLYTITVSALDAEGEAIESAVTVYGKVTDVASDDTGTLIGMGKVVVNIDKILTVRDSASVQSDTDSTDSTDTADSTDSTDNTTDETTN</sequence>
<evidence type="ECO:0000256" key="6">
    <source>
        <dbReference type="SAM" id="MobiDB-lite"/>
    </source>
</evidence>
<evidence type="ECO:0000313" key="9">
    <source>
        <dbReference type="Proteomes" id="UP000480684"/>
    </source>
</evidence>
<dbReference type="AlphaFoldDB" id="A0A7C9UYK5"/>
<dbReference type="Pfam" id="PF13860">
    <property type="entry name" value="FlgD_ig"/>
    <property type="match status" value="1"/>
</dbReference>
<proteinExistence type="inferred from homology"/>
<keyword evidence="9" id="KW-1185">Reference proteome</keyword>
<comment type="similarity">
    <text evidence="1 5">Belongs to the FlgD family.</text>
</comment>
<evidence type="ECO:0000256" key="1">
    <source>
        <dbReference type="ARBA" id="ARBA00010577"/>
    </source>
</evidence>
<reference evidence="8 9" key="1">
    <citation type="submission" date="2020-02" db="EMBL/GenBank/DDBJ databases">
        <authorList>
            <person name="Dziuba M."/>
            <person name="Kuznetsov B."/>
            <person name="Mardanov A."/>
            <person name="Ravin N."/>
            <person name="Grouzdev D."/>
        </authorList>
    </citation>
    <scope>NUCLEOTIDE SEQUENCE [LARGE SCALE GENOMIC DNA]</scope>
    <source>
        <strain evidence="8 9">SpK</strain>
    </source>
</reference>
<comment type="function">
    <text evidence="4 5">Required for flagellar hook formation. May act as a scaffolding protein.</text>
</comment>
<evidence type="ECO:0000256" key="3">
    <source>
        <dbReference type="ARBA" id="ARBA00022795"/>
    </source>
</evidence>
<feature type="domain" description="FlgD/Vpr Ig-like" evidence="7">
    <location>
        <begin position="106"/>
        <end position="174"/>
    </location>
</feature>
<keyword evidence="8" id="KW-0966">Cell projection</keyword>
<keyword evidence="3 5" id="KW-1005">Bacterial flagellum biogenesis</keyword>
<dbReference type="Gene3D" id="2.60.40.4070">
    <property type="match status" value="1"/>
</dbReference>
<dbReference type="Proteomes" id="UP000480684">
    <property type="component" value="Unassembled WGS sequence"/>
</dbReference>
<evidence type="ECO:0000256" key="2">
    <source>
        <dbReference type="ARBA" id="ARBA00016013"/>
    </source>
</evidence>
<name>A0A7C9UYK5_9PROT</name>
<dbReference type="InterPro" id="IPR005648">
    <property type="entry name" value="FlgD"/>
</dbReference>
<accession>A0A7C9UYK5</accession>